<sequence length="64" mass="7683">MDRDRLLEMDPYVLLSLINMKLRDEFTSLRDFCTFNDINSECIIKKLMKLGYVYDELLNQFKVA</sequence>
<reference evidence="1 2" key="1">
    <citation type="submission" date="2016-10" db="EMBL/GenBank/DDBJ databases">
        <authorList>
            <person name="de Groot N.N."/>
        </authorList>
    </citation>
    <scope>NUCLEOTIDE SEQUENCE [LARGE SCALE GENOMIC DNA]</scope>
    <source>
        <strain evidence="1 2">DSM 12271</strain>
    </source>
</reference>
<dbReference type="AlphaFoldDB" id="A0A1I0XHM2"/>
<dbReference type="Proteomes" id="UP000198619">
    <property type="component" value="Unassembled WGS sequence"/>
</dbReference>
<gene>
    <name evidence="1" type="ORF">SAMN04488528_1008140</name>
</gene>
<accession>A0A1I0XHM2</accession>
<dbReference type="Pfam" id="PF14056">
    <property type="entry name" value="DUF4250"/>
    <property type="match status" value="1"/>
</dbReference>
<dbReference type="STRING" id="84698.SAMN04488528_1008140"/>
<keyword evidence="2" id="KW-1185">Reference proteome</keyword>
<proteinExistence type="predicted"/>
<dbReference type="RefSeq" id="WP_242948348.1">
    <property type="nucleotide sequence ID" value="NZ_FOKI01000008.1"/>
</dbReference>
<evidence type="ECO:0008006" key="3">
    <source>
        <dbReference type="Google" id="ProtNLM"/>
    </source>
</evidence>
<evidence type="ECO:0000313" key="2">
    <source>
        <dbReference type="Proteomes" id="UP000198619"/>
    </source>
</evidence>
<dbReference type="InterPro" id="IPR025346">
    <property type="entry name" value="DUF4250"/>
</dbReference>
<dbReference type="EMBL" id="FOKI01000008">
    <property type="protein sequence ID" value="SFB00599.1"/>
    <property type="molecule type" value="Genomic_DNA"/>
</dbReference>
<organism evidence="1 2">
    <name type="scientific">Clostridium frigidicarnis</name>
    <dbReference type="NCBI Taxonomy" id="84698"/>
    <lineage>
        <taxon>Bacteria</taxon>
        <taxon>Bacillati</taxon>
        <taxon>Bacillota</taxon>
        <taxon>Clostridia</taxon>
        <taxon>Eubacteriales</taxon>
        <taxon>Clostridiaceae</taxon>
        <taxon>Clostridium</taxon>
    </lineage>
</organism>
<name>A0A1I0XHM2_9CLOT</name>
<evidence type="ECO:0000313" key="1">
    <source>
        <dbReference type="EMBL" id="SFB00599.1"/>
    </source>
</evidence>
<protein>
    <recommendedName>
        <fullName evidence="3">DUF4250 domain-containing protein</fullName>
    </recommendedName>
</protein>